<gene>
    <name evidence="1" type="ORF">A1355_15700</name>
</gene>
<dbReference type="Proteomes" id="UP000077628">
    <property type="component" value="Unassembled WGS sequence"/>
</dbReference>
<evidence type="ECO:0000313" key="1">
    <source>
        <dbReference type="EMBL" id="OAI11673.1"/>
    </source>
</evidence>
<protein>
    <submittedName>
        <fullName evidence="1">Uncharacterized protein</fullName>
    </submittedName>
</protein>
<proteinExistence type="predicted"/>
<sequence length="59" mass="6739">MLSLNCRKNSSCHRRNWPRQSSRISGAEEFLGKNVRHDCLISLVSVGVFVGFIDNNELF</sequence>
<comment type="caution">
    <text evidence="1">The sequence shown here is derived from an EMBL/GenBank/DDBJ whole genome shotgun (WGS) entry which is preliminary data.</text>
</comment>
<reference evidence="2" key="1">
    <citation type="submission" date="2016-03" db="EMBL/GenBank/DDBJ databases">
        <authorList>
            <person name="Heylen K."/>
            <person name="De Vos P."/>
            <person name="Vekeman B."/>
        </authorList>
    </citation>
    <scope>NUCLEOTIDE SEQUENCE [LARGE SCALE GENOMIC DNA]</scope>
    <source>
        <strain evidence="2">R-45383</strain>
    </source>
</reference>
<name>A0A177N2H8_9GAMM</name>
<evidence type="ECO:0000313" key="2">
    <source>
        <dbReference type="Proteomes" id="UP000077628"/>
    </source>
</evidence>
<dbReference type="AlphaFoldDB" id="A0A177N2H8"/>
<dbReference type="EMBL" id="LUUK01000229">
    <property type="protein sequence ID" value="OAI11673.1"/>
    <property type="molecule type" value="Genomic_DNA"/>
</dbReference>
<accession>A0A177N2H8</accession>
<keyword evidence="2" id="KW-1185">Reference proteome</keyword>
<organism evidence="1 2">
    <name type="scientific">Methylomonas koyamae</name>
    <dbReference type="NCBI Taxonomy" id="702114"/>
    <lineage>
        <taxon>Bacteria</taxon>
        <taxon>Pseudomonadati</taxon>
        <taxon>Pseudomonadota</taxon>
        <taxon>Gammaproteobacteria</taxon>
        <taxon>Methylococcales</taxon>
        <taxon>Methylococcaceae</taxon>
        <taxon>Methylomonas</taxon>
    </lineage>
</organism>